<comment type="caution">
    <text evidence="1">The sequence shown here is derived from an EMBL/GenBank/DDBJ whole genome shotgun (WGS) entry which is preliminary data.</text>
</comment>
<dbReference type="Proteomes" id="UP000469424">
    <property type="component" value="Unassembled WGS sequence"/>
</dbReference>
<reference evidence="1 2" key="1">
    <citation type="submission" date="2019-08" db="EMBL/GenBank/DDBJ databases">
        <title>In-depth cultivation of the pig gut microbiome towards novel bacterial diversity and tailored functional studies.</title>
        <authorList>
            <person name="Wylensek D."/>
            <person name="Hitch T.C.A."/>
            <person name="Clavel T."/>
        </authorList>
    </citation>
    <scope>NUCLEOTIDE SEQUENCE [LARGE SCALE GENOMIC DNA]</scope>
    <source>
        <strain evidence="1 2">WCA-MUC-591-APC-4B</strain>
    </source>
</reference>
<name>A0A6N7XL26_9FIRM</name>
<organism evidence="1 2">
    <name type="scientific">Mogibacterium kristiansenii</name>
    <dbReference type="NCBI Taxonomy" id="2606708"/>
    <lineage>
        <taxon>Bacteria</taxon>
        <taxon>Bacillati</taxon>
        <taxon>Bacillota</taxon>
        <taxon>Clostridia</taxon>
        <taxon>Peptostreptococcales</taxon>
        <taxon>Anaerovoracaceae</taxon>
        <taxon>Mogibacterium</taxon>
    </lineage>
</organism>
<sequence>MLNQLIRNRKLSDYLDDLLDILQEEMKDKTMWEFFLAKVEGKTYAEFLGEVERTEPDPVDMEQVEVTVQKSMNILENFSLN</sequence>
<dbReference type="RefSeq" id="WP_154554204.1">
    <property type="nucleotide sequence ID" value="NZ_VUNA01000007.1"/>
</dbReference>
<dbReference type="EMBL" id="VUNA01000007">
    <property type="protein sequence ID" value="MST70639.1"/>
    <property type="molecule type" value="Genomic_DNA"/>
</dbReference>
<proteinExistence type="predicted"/>
<evidence type="ECO:0000313" key="2">
    <source>
        <dbReference type="Proteomes" id="UP000469424"/>
    </source>
</evidence>
<accession>A0A6N7XL26</accession>
<evidence type="ECO:0000313" key="1">
    <source>
        <dbReference type="EMBL" id="MST70639.1"/>
    </source>
</evidence>
<gene>
    <name evidence="1" type="ORF">FYJ65_04660</name>
</gene>
<keyword evidence="2" id="KW-1185">Reference proteome</keyword>
<protein>
    <submittedName>
        <fullName evidence="1">Uncharacterized protein</fullName>
    </submittedName>
</protein>
<dbReference type="AlphaFoldDB" id="A0A6N7XL26"/>